<reference evidence="2 3" key="1">
    <citation type="journal article" date="2019" name="Mol. Biol. Evol.">
        <title>Blast fungal genomes show frequent chromosomal changes, gene gains and losses, and effector gene turnover.</title>
        <authorList>
            <person name="Gomez Luciano L.B."/>
            <person name="Jason Tsai I."/>
            <person name="Chuma I."/>
            <person name="Tosa Y."/>
            <person name="Chen Y.H."/>
            <person name="Li J.Y."/>
            <person name="Li M.Y."/>
            <person name="Jade Lu M.Y."/>
            <person name="Nakayashiki H."/>
            <person name="Li W.H."/>
        </authorList>
    </citation>
    <scope>NUCLEOTIDE SEQUENCE [LARGE SCALE GENOMIC DNA]</scope>
    <source>
        <strain evidence="2">MZ5-1-6</strain>
    </source>
</reference>
<gene>
    <name evidence="2" type="ORF">PoMZ_04350</name>
</gene>
<feature type="compositionally biased region" description="Basic residues" evidence="1">
    <location>
        <begin position="11"/>
        <end position="26"/>
    </location>
</feature>
<feature type="compositionally biased region" description="Acidic residues" evidence="1">
    <location>
        <begin position="447"/>
        <end position="463"/>
    </location>
</feature>
<evidence type="ECO:0000256" key="1">
    <source>
        <dbReference type="SAM" id="MobiDB-lite"/>
    </source>
</evidence>
<feature type="compositionally biased region" description="Acidic residues" evidence="1">
    <location>
        <begin position="48"/>
        <end position="61"/>
    </location>
</feature>
<name>A0A4P7NA20_PYROR</name>
<sequence length="606" mass="67037">MASRTIIRLKLPQKKTQVKPPVKRRRLSDTSSSSLDLSDDGGYSAVEDVSDDEDDDEEDVYAAEAEHIINRVTHPKHTPGSSRPPLEDSEEEDEDEEDEADDENEEEEEDEEDDQEDDLPEWNGIVSDPEEHIVEQQPVERHVRFTGVPDSDSDDTLSDVSDYNKEFFPDIFVEQASLDPAFRRQVEQDPDDTSSVGSFWDFEDANDHMFAPQGHMVTEDTTGSQLASAASTPARNIEELDDSSESLDGYETDGETTEEDIPTEPLIRKKQIRRIESADGSSDSDTASPAKSAKAAKTSIQRFRSKAGKPRVGHFDLDNNDSKPVGVMDPVTRKMIIFTPSKTRRLELSQDSLNWQDSEISNMIGMQQSPILSNSGSMMFGAMFSNNAMGDFMNNLPVGPEEAFYPLNSDAMSYSDGSSGSENMDFVGDEGEKDLKLDDFLIFDSNDTGDEAETANPSEDENDGGATPTPGRRHSVAASSVSDATVNGNGDIHPLLAHFDRNSEKVGAFRRDQVNKQLILSDMATEESLLFSNGYSNPIRGVRSDSLNNITAPLTPVRRRKSSVSAYQHMISSPLDSVAQKRKASSNLNEAHKRQRSISDVRSLQI</sequence>
<feature type="compositionally biased region" description="Low complexity" evidence="1">
    <location>
        <begin position="278"/>
        <end position="299"/>
    </location>
</feature>
<feature type="compositionally biased region" description="Polar residues" evidence="1">
    <location>
        <begin position="219"/>
        <end position="234"/>
    </location>
</feature>
<feature type="region of interest" description="Disordered" evidence="1">
    <location>
        <begin position="1"/>
        <end position="161"/>
    </location>
</feature>
<feature type="compositionally biased region" description="Acidic residues" evidence="1">
    <location>
        <begin position="239"/>
        <end position="262"/>
    </location>
</feature>
<proteinExistence type="predicted"/>
<dbReference type="EMBL" id="CP034206">
    <property type="protein sequence ID" value="QBZ59389.1"/>
    <property type="molecule type" value="Genomic_DNA"/>
</dbReference>
<evidence type="ECO:0000313" key="3">
    <source>
        <dbReference type="Proteomes" id="UP000294847"/>
    </source>
</evidence>
<feature type="region of interest" description="Disordered" evidence="1">
    <location>
        <begin position="575"/>
        <end position="606"/>
    </location>
</feature>
<feature type="region of interest" description="Disordered" evidence="1">
    <location>
        <begin position="446"/>
        <end position="487"/>
    </location>
</feature>
<dbReference type="VEuPathDB" id="FungiDB:M_BR32_EuGene_00049001"/>
<feature type="compositionally biased region" description="Acidic residues" evidence="1">
    <location>
        <begin position="87"/>
        <end position="120"/>
    </location>
</feature>
<dbReference type="Proteomes" id="UP000294847">
    <property type="component" value="Chromosome 3"/>
</dbReference>
<feature type="compositionally biased region" description="Basic and acidic residues" evidence="1">
    <location>
        <begin position="129"/>
        <end position="143"/>
    </location>
</feature>
<feature type="compositionally biased region" description="Basic residues" evidence="1">
    <location>
        <begin position="303"/>
        <end position="312"/>
    </location>
</feature>
<feature type="region of interest" description="Disordered" evidence="1">
    <location>
        <begin position="218"/>
        <end position="321"/>
    </location>
</feature>
<organism evidence="2 3">
    <name type="scientific">Pyricularia oryzae</name>
    <name type="common">Rice blast fungus</name>
    <name type="synonym">Magnaporthe oryzae</name>
    <dbReference type="NCBI Taxonomy" id="318829"/>
    <lineage>
        <taxon>Eukaryota</taxon>
        <taxon>Fungi</taxon>
        <taxon>Dikarya</taxon>
        <taxon>Ascomycota</taxon>
        <taxon>Pezizomycotina</taxon>
        <taxon>Sordariomycetes</taxon>
        <taxon>Sordariomycetidae</taxon>
        <taxon>Magnaporthales</taxon>
        <taxon>Pyriculariaceae</taxon>
        <taxon>Pyricularia</taxon>
    </lineage>
</organism>
<protein>
    <submittedName>
        <fullName evidence="2">Uncharacterized protein</fullName>
    </submittedName>
</protein>
<evidence type="ECO:0000313" key="2">
    <source>
        <dbReference type="EMBL" id="QBZ59389.1"/>
    </source>
</evidence>
<dbReference type="AlphaFoldDB" id="A0A4P7NA20"/>
<accession>A0A4P7NA20</accession>